<dbReference type="InterPro" id="IPR001387">
    <property type="entry name" value="Cro/C1-type_HTH"/>
</dbReference>
<dbReference type="Gene3D" id="1.10.260.40">
    <property type="entry name" value="lambda repressor-like DNA-binding domains"/>
    <property type="match status" value="1"/>
</dbReference>
<dbReference type="InterPro" id="IPR052359">
    <property type="entry name" value="HTH-type_reg/antitoxin"/>
</dbReference>
<dbReference type="InterPro" id="IPR010982">
    <property type="entry name" value="Lambda_DNA-bd_dom_sf"/>
</dbReference>
<dbReference type="CDD" id="cd00093">
    <property type="entry name" value="HTH_XRE"/>
    <property type="match status" value="1"/>
</dbReference>
<name>A0A7W2ID53_9BURK</name>
<sequence length="104" mass="11749">MTKRILFDELLEGFDALDGARNGKLTLKQVTLEYQPMPKMTAAEVTQLRHKLNLSQQVFARRLRTEARTIANWEQGVSAPNAQAAILLKLVDKYPQLLDEIAAL</sequence>
<evidence type="ECO:0000313" key="5">
    <source>
        <dbReference type="EMBL" id="MBA5639221.1"/>
    </source>
</evidence>
<keyword evidence="2" id="KW-0238">DNA-binding</keyword>
<evidence type="ECO:0000259" key="4">
    <source>
        <dbReference type="PROSITE" id="PS50943"/>
    </source>
</evidence>
<evidence type="ECO:0000313" key="6">
    <source>
        <dbReference type="Proteomes" id="UP000534388"/>
    </source>
</evidence>
<dbReference type="PROSITE" id="PS50943">
    <property type="entry name" value="HTH_CROC1"/>
    <property type="match status" value="1"/>
</dbReference>
<evidence type="ECO:0000256" key="3">
    <source>
        <dbReference type="ARBA" id="ARBA00023163"/>
    </source>
</evidence>
<feature type="domain" description="HTH cro/C1-type" evidence="4">
    <location>
        <begin position="45"/>
        <end position="101"/>
    </location>
</feature>
<protein>
    <submittedName>
        <fullName evidence="5">Type II toxin-antitoxin system MqsA family antitoxin</fullName>
    </submittedName>
</protein>
<evidence type="ECO:0000256" key="2">
    <source>
        <dbReference type="ARBA" id="ARBA00023125"/>
    </source>
</evidence>
<reference evidence="5 6" key="1">
    <citation type="submission" date="2020-07" db="EMBL/GenBank/DDBJ databases">
        <title>Novel species isolated from subtropical streams in China.</title>
        <authorList>
            <person name="Lu H."/>
        </authorList>
    </citation>
    <scope>NUCLEOTIDE SEQUENCE [LARGE SCALE GENOMIC DNA]</scope>
    <source>
        <strain evidence="5 6">LX20W</strain>
    </source>
</reference>
<dbReference type="InterPro" id="IPR032758">
    <property type="entry name" value="MqsA/HigA-2"/>
</dbReference>
<dbReference type="AlphaFoldDB" id="A0A7W2ID53"/>
<keyword evidence="6" id="KW-1185">Reference proteome</keyword>
<keyword evidence="1" id="KW-0805">Transcription regulation</keyword>
<keyword evidence="3" id="KW-0804">Transcription</keyword>
<evidence type="ECO:0000256" key="1">
    <source>
        <dbReference type="ARBA" id="ARBA00023015"/>
    </source>
</evidence>
<dbReference type="PANTHER" id="PTHR36511">
    <property type="entry name" value="MERR FAMILY BACTERIAL REGULATORY PROTEIN"/>
    <property type="match status" value="1"/>
</dbReference>
<organism evidence="5 6">
    <name type="scientific">Rugamonas brunnea</name>
    <dbReference type="NCBI Taxonomy" id="2758569"/>
    <lineage>
        <taxon>Bacteria</taxon>
        <taxon>Pseudomonadati</taxon>
        <taxon>Pseudomonadota</taxon>
        <taxon>Betaproteobacteria</taxon>
        <taxon>Burkholderiales</taxon>
        <taxon>Oxalobacteraceae</taxon>
        <taxon>Telluria group</taxon>
        <taxon>Rugamonas</taxon>
    </lineage>
</organism>
<dbReference type="EMBL" id="JACEZT010000014">
    <property type="protein sequence ID" value="MBA5639221.1"/>
    <property type="molecule type" value="Genomic_DNA"/>
</dbReference>
<dbReference type="Pfam" id="PF15731">
    <property type="entry name" value="MqsA_antitoxin"/>
    <property type="match status" value="1"/>
</dbReference>
<proteinExistence type="predicted"/>
<dbReference type="GO" id="GO:0003677">
    <property type="term" value="F:DNA binding"/>
    <property type="evidence" value="ECO:0007669"/>
    <property type="project" value="UniProtKB-KW"/>
</dbReference>
<comment type="caution">
    <text evidence="5">The sequence shown here is derived from an EMBL/GenBank/DDBJ whole genome shotgun (WGS) entry which is preliminary data.</text>
</comment>
<accession>A0A7W2ID53</accession>
<dbReference type="Proteomes" id="UP000534388">
    <property type="component" value="Unassembled WGS sequence"/>
</dbReference>
<dbReference type="RefSeq" id="WP_182165570.1">
    <property type="nucleotide sequence ID" value="NZ_JACEZT010000014.1"/>
</dbReference>
<gene>
    <name evidence="5" type="ORF">H3H37_19360</name>
</gene>
<dbReference type="PANTHER" id="PTHR36511:SF3">
    <property type="entry name" value="ANTITOXIN HIGA-2"/>
    <property type="match status" value="1"/>
</dbReference>
<dbReference type="SUPFAM" id="SSF47413">
    <property type="entry name" value="lambda repressor-like DNA-binding domains"/>
    <property type="match status" value="1"/>
</dbReference>